<evidence type="ECO:0000256" key="5">
    <source>
        <dbReference type="RuleBase" id="RU004168"/>
    </source>
</evidence>
<dbReference type="InterPro" id="IPR020456">
    <property type="entry name" value="Acylphosphatase"/>
</dbReference>
<dbReference type="PROSITE" id="PS51160">
    <property type="entry name" value="ACYLPHOSPHATASE_3"/>
    <property type="match status" value="1"/>
</dbReference>
<dbReference type="PANTHER" id="PTHR47268">
    <property type="entry name" value="ACYLPHOSPHATASE"/>
    <property type="match status" value="1"/>
</dbReference>
<dbReference type="Proteomes" id="UP000183371">
    <property type="component" value="Unassembled WGS sequence"/>
</dbReference>
<protein>
    <recommendedName>
        <fullName evidence="2 4">acylphosphatase</fullName>
        <ecNumber evidence="2 4">3.6.1.7</ecNumber>
    </recommendedName>
</protein>
<comment type="similarity">
    <text evidence="1 5">Belongs to the acylphosphatase family.</text>
</comment>
<proteinExistence type="inferred from homology"/>
<sequence>MKTTHFSITGLVQGVGYRAWLYKKAGMLGVSGWCKNNEDGSVEAVVTGDPEKVDALLMAVQQGPVGAEVEAVTLLGEAPEEKGSFRIEY</sequence>
<dbReference type="InterPro" id="IPR001792">
    <property type="entry name" value="Acylphosphatase-like_dom"/>
</dbReference>
<dbReference type="PRINTS" id="PR00112">
    <property type="entry name" value="ACYLPHPHTASE"/>
</dbReference>
<dbReference type="Gene3D" id="3.30.70.100">
    <property type="match status" value="1"/>
</dbReference>
<dbReference type="PANTHER" id="PTHR47268:SF4">
    <property type="entry name" value="ACYLPHOSPHATASE"/>
    <property type="match status" value="1"/>
</dbReference>
<comment type="catalytic activity">
    <reaction evidence="3 4">
        <text>an acyl phosphate + H2O = a carboxylate + phosphate + H(+)</text>
        <dbReference type="Rhea" id="RHEA:14965"/>
        <dbReference type="ChEBI" id="CHEBI:15377"/>
        <dbReference type="ChEBI" id="CHEBI:15378"/>
        <dbReference type="ChEBI" id="CHEBI:29067"/>
        <dbReference type="ChEBI" id="CHEBI:43474"/>
        <dbReference type="ChEBI" id="CHEBI:59918"/>
        <dbReference type="EC" id="3.6.1.7"/>
    </reaction>
</comment>
<gene>
    <name evidence="7" type="ORF">SAMN05444141_102752</name>
</gene>
<evidence type="ECO:0000313" key="8">
    <source>
        <dbReference type="Proteomes" id="UP000183371"/>
    </source>
</evidence>
<evidence type="ECO:0000256" key="3">
    <source>
        <dbReference type="ARBA" id="ARBA00047645"/>
    </source>
</evidence>
<reference evidence="8" key="1">
    <citation type="submission" date="2016-10" db="EMBL/GenBank/DDBJ databases">
        <authorList>
            <person name="Varghese N."/>
            <person name="Submissions S."/>
        </authorList>
    </citation>
    <scope>NUCLEOTIDE SEQUENCE [LARGE SCALE GENOMIC DNA]</scope>
    <source>
        <strain evidence="8">DSM 17465</strain>
    </source>
</reference>
<dbReference type="EC" id="3.6.1.7" evidence="2 4"/>
<dbReference type="InterPro" id="IPR036046">
    <property type="entry name" value="Acylphosphatase-like_dom_sf"/>
</dbReference>
<keyword evidence="4" id="KW-0378">Hydrolase</keyword>
<dbReference type="RefSeq" id="WP_014286274.1">
    <property type="nucleotide sequence ID" value="NZ_FPBD01000002.1"/>
</dbReference>
<dbReference type="SUPFAM" id="SSF54975">
    <property type="entry name" value="Acylphosphatase/BLUF domain-like"/>
    <property type="match status" value="1"/>
</dbReference>
<evidence type="ECO:0000256" key="2">
    <source>
        <dbReference type="ARBA" id="ARBA00012150"/>
    </source>
</evidence>
<dbReference type="GO" id="GO:0003998">
    <property type="term" value="F:acylphosphatase activity"/>
    <property type="evidence" value="ECO:0007669"/>
    <property type="project" value="UniProtKB-EC"/>
</dbReference>
<evidence type="ECO:0000256" key="1">
    <source>
        <dbReference type="ARBA" id="ARBA00005614"/>
    </source>
</evidence>
<dbReference type="Pfam" id="PF00708">
    <property type="entry name" value="Acylphosphatase"/>
    <property type="match status" value="1"/>
</dbReference>
<dbReference type="InterPro" id="IPR017968">
    <property type="entry name" value="Acylphosphatase_CS"/>
</dbReference>
<dbReference type="EMBL" id="FPBD01000002">
    <property type="protein sequence ID" value="SFT68184.1"/>
    <property type="molecule type" value="Genomic_DNA"/>
</dbReference>
<feature type="active site" evidence="4">
    <location>
        <position position="18"/>
    </location>
</feature>
<organism evidence="7 8">
    <name type="scientific">Pseudovibrio denitrificans</name>
    <dbReference type="NCBI Taxonomy" id="258256"/>
    <lineage>
        <taxon>Bacteria</taxon>
        <taxon>Pseudomonadati</taxon>
        <taxon>Pseudomonadota</taxon>
        <taxon>Alphaproteobacteria</taxon>
        <taxon>Hyphomicrobiales</taxon>
        <taxon>Stappiaceae</taxon>
        <taxon>Pseudovibrio</taxon>
    </lineage>
</organism>
<keyword evidence="8" id="KW-1185">Reference proteome</keyword>
<evidence type="ECO:0000259" key="6">
    <source>
        <dbReference type="PROSITE" id="PS51160"/>
    </source>
</evidence>
<name>A0A1I6ZZU7_9HYPH</name>
<feature type="domain" description="Acylphosphatase-like" evidence="6">
    <location>
        <begin position="3"/>
        <end position="89"/>
    </location>
</feature>
<evidence type="ECO:0000256" key="4">
    <source>
        <dbReference type="PROSITE-ProRule" id="PRU00520"/>
    </source>
</evidence>
<dbReference type="PROSITE" id="PS00151">
    <property type="entry name" value="ACYLPHOSPHATASE_2"/>
    <property type="match status" value="1"/>
</dbReference>
<feature type="active site" evidence="4">
    <location>
        <position position="36"/>
    </location>
</feature>
<evidence type="ECO:0000313" key="7">
    <source>
        <dbReference type="EMBL" id="SFT68184.1"/>
    </source>
</evidence>
<accession>A0A1I6ZZU7</accession>
<dbReference type="AlphaFoldDB" id="A0A1I6ZZU7"/>